<keyword evidence="6" id="KW-0811">Translocation</keyword>
<gene>
    <name evidence="8" type="ORF">KDL01_10265</name>
</gene>
<dbReference type="RefSeq" id="WP_212528170.1">
    <property type="nucleotide sequence ID" value="NZ_JAGSOG010000036.1"/>
</dbReference>
<keyword evidence="9" id="KW-1185">Reference proteome</keyword>
<dbReference type="InterPro" id="IPR003369">
    <property type="entry name" value="TatA/B/E"/>
</dbReference>
<comment type="caution">
    <text evidence="8">The sequence shown here is derived from an EMBL/GenBank/DDBJ whole genome shotgun (WGS) entry which is preliminary data.</text>
</comment>
<evidence type="ECO:0000313" key="9">
    <source>
        <dbReference type="Proteomes" id="UP000675781"/>
    </source>
</evidence>
<evidence type="ECO:0000256" key="6">
    <source>
        <dbReference type="ARBA" id="ARBA00023010"/>
    </source>
</evidence>
<dbReference type="Gene3D" id="1.20.5.3310">
    <property type="match status" value="1"/>
</dbReference>
<dbReference type="AlphaFoldDB" id="A0A941ER89"/>
<evidence type="ECO:0000313" key="8">
    <source>
        <dbReference type="EMBL" id="MBR7833649.1"/>
    </source>
</evidence>
<comment type="subcellular location">
    <subcellularLocation>
        <location evidence="1">Membrane</location>
        <topology evidence="1">Single-pass membrane protein</topology>
    </subcellularLocation>
</comment>
<keyword evidence="5" id="KW-1133">Transmembrane helix</keyword>
<dbReference type="GO" id="GO:0016020">
    <property type="term" value="C:membrane"/>
    <property type="evidence" value="ECO:0007669"/>
    <property type="project" value="UniProtKB-ARBA"/>
</dbReference>
<evidence type="ECO:0000256" key="2">
    <source>
        <dbReference type="ARBA" id="ARBA00022448"/>
    </source>
</evidence>
<proteinExistence type="predicted"/>
<accession>A0A941ER89</accession>
<evidence type="ECO:0000256" key="3">
    <source>
        <dbReference type="ARBA" id="ARBA00022692"/>
    </source>
</evidence>
<dbReference type="Pfam" id="PF02416">
    <property type="entry name" value="TatA_B_E"/>
    <property type="match status" value="1"/>
</dbReference>
<reference evidence="8" key="1">
    <citation type="submission" date="2021-04" db="EMBL/GenBank/DDBJ databases">
        <title>Genome based classification of Actinospica acidithermotolerans sp. nov., an actinobacterium isolated from an Indonesian hot spring.</title>
        <authorList>
            <person name="Kusuma A.B."/>
            <person name="Putra K.E."/>
            <person name="Nafisah S."/>
            <person name="Loh J."/>
            <person name="Nouioui I."/>
            <person name="Goodfellow M."/>
        </authorList>
    </citation>
    <scope>NUCLEOTIDE SEQUENCE</scope>
    <source>
        <strain evidence="8">CSCA 57</strain>
    </source>
</reference>
<keyword evidence="4" id="KW-0653">Protein transport</keyword>
<keyword evidence="3" id="KW-0812">Transmembrane</keyword>
<dbReference type="Proteomes" id="UP000675781">
    <property type="component" value="Unassembled WGS sequence"/>
</dbReference>
<dbReference type="GO" id="GO:0015031">
    <property type="term" value="P:protein transport"/>
    <property type="evidence" value="ECO:0007669"/>
    <property type="project" value="UniProtKB-KW"/>
</dbReference>
<evidence type="ECO:0000256" key="7">
    <source>
        <dbReference type="ARBA" id="ARBA00023136"/>
    </source>
</evidence>
<name>A0A941ER89_9ACTN</name>
<sequence>MLLRTESLFLIVVVGLLLFGWRRLPGAMRDLGRARRILKSEAQALRDDVPLPKRRVVEARPEDVVSRRDGQAGT</sequence>
<evidence type="ECO:0000256" key="1">
    <source>
        <dbReference type="ARBA" id="ARBA00004167"/>
    </source>
</evidence>
<dbReference type="EMBL" id="JAGSOG010000036">
    <property type="protein sequence ID" value="MBR7833649.1"/>
    <property type="molecule type" value="Genomic_DNA"/>
</dbReference>
<protein>
    <submittedName>
        <fullName evidence="8">Twin-arginine translocase TatA/TatE family subunit</fullName>
    </submittedName>
</protein>
<evidence type="ECO:0000256" key="4">
    <source>
        <dbReference type="ARBA" id="ARBA00022927"/>
    </source>
</evidence>
<evidence type="ECO:0000256" key="5">
    <source>
        <dbReference type="ARBA" id="ARBA00022989"/>
    </source>
</evidence>
<keyword evidence="2" id="KW-0813">Transport</keyword>
<keyword evidence="7" id="KW-0472">Membrane</keyword>
<organism evidence="8 9">
    <name type="scientific">Actinospica durhamensis</name>
    <dbReference type="NCBI Taxonomy" id="1508375"/>
    <lineage>
        <taxon>Bacteria</taxon>
        <taxon>Bacillati</taxon>
        <taxon>Actinomycetota</taxon>
        <taxon>Actinomycetes</taxon>
        <taxon>Catenulisporales</taxon>
        <taxon>Actinospicaceae</taxon>
        <taxon>Actinospica</taxon>
    </lineage>
</organism>